<evidence type="ECO:0000313" key="5">
    <source>
        <dbReference type="EMBL" id="GMT05430.1"/>
    </source>
</evidence>
<dbReference type="InterPro" id="IPR013087">
    <property type="entry name" value="Znf_C2H2_type"/>
</dbReference>
<keyword evidence="6" id="KW-1185">Reference proteome</keyword>
<dbReference type="Proteomes" id="UP001432027">
    <property type="component" value="Unassembled WGS sequence"/>
</dbReference>
<name>A0AAV5UHC0_9BILA</name>
<dbReference type="PROSITE" id="PS50157">
    <property type="entry name" value="ZINC_FINGER_C2H2_2"/>
    <property type="match status" value="1"/>
</dbReference>
<reference evidence="5" key="1">
    <citation type="submission" date="2023-10" db="EMBL/GenBank/DDBJ databases">
        <title>Genome assembly of Pristionchus species.</title>
        <authorList>
            <person name="Yoshida K."/>
            <person name="Sommer R.J."/>
        </authorList>
    </citation>
    <scope>NUCLEOTIDE SEQUENCE</scope>
    <source>
        <strain evidence="5">RS0144</strain>
    </source>
</reference>
<proteinExistence type="predicted"/>
<protein>
    <recommendedName>
        <fullName evidence="4">C2H2-type domain-containing protein</fullName>
    </recommendedName>
</protein>
<evidence type="ECO:0000256" key="3">
    <source>
        <dbReference type="SAM" id="MobiDB-lite"/>
    </source>
</evidence>
<organism evidence="5 6">
    <name type="scientific">Pristionchus entomophagus</name>
    <dbReference type="NCBI Taxonomy" id="358040"/>
    <lineage>
        <taxon>Eukaryota</taxon>
        <taxon>Metazoa</taxon>
        <taxon>Ecdysozoa</taxon>
        <taxon>Nematoda</taxon>
        <taxon>Chromadorea</taxon>
        <taxon>Rhabditida</taxon>
        <taxon>Rhabditina</taxon>
        <taxon>Diplogasteromorpha</taxon>
        <taxon>Diplogasteroidea</taxon>
        <taxon>Neodiplogasteridae</taxon>
        <taxon>Pristionchus</taxon>
    </lineage>
</organism>
<feature type="domain" description="C2H2-type" evidence="4">
    <location>
        <begin position="259"/>
        <end position="289"/>
    </location>
</feature>
<gene>
    <name evidence="5" type="ORF">PENTCL1PPCAC_27604</name>
</gene>
<keyword evidence="1" id="KW-0862">Zinc</keyword>
<feature type="coiled-coil region" evidence="2">
    <location>
        <begin position="417"/>
        <end position="456"/>
    </location>
</feature>
<feature type="non-terminal residue" evidence="5">
    <location>
        <position position="1"/>
    </location>
</feature>
<keyword evidence="2" id="KW-0175">Coiled coil</keyword>
<accession>A0AAV5UHC0</accession>
<comment type="caution">
    <text evidence="5">The sequence shown here is derived from an EMBL/GenBank/DDBJ whole genome shotgun (WGS) entry which is preliminary data.</text>
</comment>
<evidence type="ECO:0000256" key="2">
    <source>
        <dbReference type="SAM" id="Coils"/>
    </source>
</evidence>
<keyword evidence="1" id="KW-0863">Zinc-finger</keyword>
<dbReference type="SMART" id="SM00355">
    <property type="entry name" value="ZnF_C2H2"/>
    <property type="match status" value="4"/>
</dbReference>
<sequence length="484" mass="56158">SMSFSSQEDQLMVDRQSSLLLRLNQARSYYEDEQHSDVSVIILHMSELLSSFVREDTPEKRAEWSRALSDIRNGMATHHSHEELKFITDFSIMLEEGLQCLASKCAKLEQAVKNPPPPREHDYVFGNWPLMPRSPIDVAVVKLPKRLYDLKNQLVVCDFCKGTKFARLRYHHHLRHVHPEEFEKIAKCRCQFCKSALFISEKALEAHLETCKIRIEHDRMMRRMPGREQLICRMCHLSCATLKDLSLHTEKEHPHIQILSCTGCGQLFKGPGQLVEHWKNAGLHSHPRTKCAMGCPATLVSRHKLISQLLVRAKATRDKTFSYIECMTQKLPCQVCGVICESFVKLYSHTHQRHNKVQQAVLNYGCLGCGNKYKCVPSLKEHLMRSEIEEYETCRNAGVVYWGETLMSKDMRPKEAIEREEKREAVKKEEIETMEKEEMEKKEIKVEVEMEIEEEMEMEIVRSPVEQSMEMDAGFSSMDEMPTL</sequence>
<evidence type="ECO:0000313" key="6">
    <source>
        <dbReference type="Proteomes" id="UP001432027"/>
    </source>
</evidence>
<dbReference type="GO" id="GO:0008270">
    <property type="term" value="F:zinc ion binding"/>
    <property type="evidence" value="ECO:0007669"/>
    <property type="project" value="UniProtKB-KW"/>
</dbReference>
<feature type="region of interest" description="Disordered" evidence="3">
    <location>
        <begin position="457"/>
        <end position="484"/>
    </location>
</feature>
<dbReference type="EMBL" id="BTSX01000006">
    <property type="protein sequence ID" value="GMT05430.1"/>
    <property type="molecule type" value="Genomic_DNA"/>
</dbReference>
<evidence type="ECO:0000256" key="1">
    <source>
        <dbReference type="PROSITE-ProRule" id="PRU00042"/>
    </source>
</evidence>
<dbReference type="AlphaFoldDB" id="A0AAV5UHC0"/>
<keyword evidence="1" id="KW-0479">Metal-binding</keyword>
<evidence type="ECO:0000259" key="4">
    <source>
        <dbReference type="PROSITE" id="PS50157"/>
    </source>
</evidence>